<keyword evidence="1" id="KW-0732">Signal</keyword>
<name>A0ABX0PEV6_9BURK</name>
<feature type="chain" id="PRO_5045814050" evidence="1">
    <location>
        <begin position="19"/>
        <end position="111"/>
    </location>
</feature>
<keyword evidence="3" id="KW-1185">Reference proteome</keyword>
<proteinExistence type="predicted"/>
<accession>A0ABX0PEV6</accession>
<reference evidence="2 3" key="1">
    <citation type="submission" date="2020-03" db="EMBL/GenBank/DDBJ databases">
        <title>Genome sequence of strain Massilia sp. TW-1.</title>
        <authorList>
            <person name="Chaudhary D.K."/>
        </authorList>
    </citation>
    <scope>NUCLEOTIDE SEQUENCE [LARGE SCALE GENOMIC DNA]</scope>
    <source>
        <strain evidence="2 3">TW-1</strain>
    </source>
</reference>
<organism evidence="2 3">
    <name type="scientific">Telluria antibiotica</name>
    <dbReference type="NCBI Taxonomy" id="2717319"/>
    <lineage>
        <taxon>Bacteria</taxon>
        <taxon>Pseudomonadati</taxon>
        <taxon>Pseudomonadota</taxon>
        <taxon>Betaproteobacteria</taxon>
        <taxon>Burkholderiales</taxon>
        <taxon>Oxalobacteraceae</taxon>
        <taxon>Telluria group</taxon>
        <taxon>Telluria</taxon>
    </lineage>
</organism>
<evidence type="ECO:0000313" key="2">
    <source>
        <dbReference type="EMBL" id="NIA55771.1"/>
    </source>
</evidence>
<protein>
    <submittedName>
        <fullName evidence="2">Uncharacterized protein</fullName>
    </submittedName>
</protein>
<evidence type="ECO:0000313" key="3">
    <source>
        <dbReference type="Proteomes" id="UP000716322"/>
    </source>
</evidence>
<gene>
    <name evidence="2" type="ORF">HAV22_19230</name>
</gene>
<dbReference type="RefSeq" id="WP_166861327.1">
    <property type="nucleotide sequence ID" value="NZ_JAAQOM010000012.1"/>
</dbReference>
<comment type="caution">
    <text evidence="2">The sequence shown here is derived from an EMBL/GenBank/DDBJ whole genome shotgun (WGS) entry which is preliminary data.</text>
</comment>
<feature type="signal peptide" evidence="1">
    <location>
        <begin position="1"/>
        <end position="18"/>
    </location>
</feature>
<dbReference type="Proteomes" id="UP000716322">
    <property type="component" value="Unassembled WGS sequence"/>
</dbReference>
<evidence type="ECO:0000256" key="1">
    <source>
        <dbReference type="SAM" id="SignalP"/>
    </source>
</evidence>
<sequence>MKKFLILMCLIFCNLANAQTFQTAKITGFVPSHLQDKEVFIVKIEGNVSGGCNTTARFAIDSSQLHFKSVRAAIMTAFVSQTPIIVAYTETCNMFPNAWDIAYVCVGPINC</sequence>
<dbReference type="EMBL" id="JAAQOM010000012">
    <property type="protein sequence ID" value="NIA55771.1"/>
    <property type="molecule type" value="Genomic_DNA"/>
</dbReference>